<feature type="non-terminal residue" evidence="1">
    <location>
        <position position="1"/>
    </location>
</feature>
<comment type="caution">
    <text evidence="1">The sequence shown here is derived from an EMBL/GenBank/DDBJ whole genome shotgun (WGS) entry which is preliminary data.</text>
</comment>
<keyword evidence="2" id="KW-1185">Reference proteome</keyword>
<sequence>SSSLVSSFLVSLEDPVATVMFCFHLESEGSLRWFGFV</sequence>
<proteinExistence type="predicted"/>
<reference evidence="1 2" key="1">
    <citation type="journal article" date="2018" name="Front. Plant Sci.">
        <title>Red Clover (Trifolium pratense) and Zigzag Clover (T. medium) - A Picture of Genomic Similarities and Differences.</title>
        <authorList>
            <person name="Dluhosova J."/>
            <person name="Istvanek J."/>
            <person name="Nedelnik J."/>
            <person name="Repkova J."/>
        </authorList>
    </citation>
    <scope>NUCLEOTIDE SEQUENCE [LARGE SCALE GENOMIC DNA]</scope>
    <source>
        <strain evidence="2">cv. 10/8</strain>
        <tissue evidence="1">Leaf</tissue>
    </source>
</reference>
<dbReference type="AlphaFoldDB" id="A0A392SCE2"/>
<name>A0A392SCE2_9FABA</name>
<evidence type="ECO:0000313" key="2">
    <source>
        <dbReference type="Proteomes" id="UP000265520"/>
    </source>
</evidence>
<dbReference type="EMBL" id="LXQA010358772">
    <property type="protein sequence ID" value="MCI46528.1"/>
    <property type="molecule type" value="Genomic_DNA"/>
</dbReference>
<accession>A0A392SCE2</accession>
<dbReference type="Proteomes" id="UP000265520">
    <property type="component" value="Unassembled WGS sequence"/>
</dbReference>
<protein>
    <submittedName>
        <fullName evidence="1">Uncharacterized protein</fullName>
    </submittedName>
</protein>
<organism evidence="1 2">
    <name type="scientific">Trifolium medium</name>
    <dbReference type="NCBI Taxonomy" id="97028"/>
    <lineage>
        <taxon>Eukaryota</taxon>
        <taxon>Viridiplantae</taxon>
        <taxon>Streptophyta</taxon>
        <taxon>Embryophyta</taxon>
        <taxon>Tracheophyta</taxon>
        <taxon>Spermatophyta</taxon>
        <taxon>Magnoliopsida</taxon>
        <taxon>eudicotyledons</taxon>
        <taxon>Gunneridae</taxon>
        <taxon>Pentapetalae</taxon>
        <taxon>rosids</taxon>
        <taxon>fabids</taxon>
        <taxon>Fabales</taxon>
        <taxon>Fabaceae</taxon>
        <taxon>Papilionoideae</taxon>
        <taxon>50 kb inversion clade</taxon>
        <taxon>NPAAA clade</taxon>
        <taxon>Hologalegina</taxon>
        <taxon>IRL clade</taxon>
        <taxon>Trifolieae</taxon>
        <taxon>Trifolium</taxon>
    </lineage>
</organism>
<evidence type="ECO:0000313" key="1">
    <source>
        <dbReference type="EMBL" id="MCI46528.1"/>
    </source>
</evidence>